<protein>
    <submittedName>
        <fullName evidence="2">Uncharacterized protein</fullName>
    </submittedName>
</protein>
<evidence type="ECO:0000313" key="2">
    <source>
        <dbReference type="EMBL" id="RKR84165.1"/>
    </source>
</evidence>
<feature type="transmembrane region" description="Helical" evidence="1">
    <location>
        <begin position="64"/>
        <end position="83"/>
    </location>
</feature>
<comment type="caution">
    <text evidence="2">The sequence shown here is derived from an EMBL/GenBank/DDBJ whole genome shotgun (WGS) entry which is preliminary data.</text>
</comment>
<feature type="transmembrane region" description="Helical" evidence="1">
    <location>
        <begin position="21"/>
        <end position="44"/>
    </location>
</feature>
<evidence type="ECO:0000256" key="1">
    <source>
        <dbReference type="SAM" id="Phobius"/>
    </source>
</evidence>
<gene>
    <name evidence="2" type="ORF">BDD43_4392</name>
</gene>
<evidence type="ECO:0000313" key="3">
    <source>
        <dbReference type="Proteomes" id="UP000268007"/>
    </source>
</evidence>
<sequence length="181" mass="21047">MERFLTGNFSGISRLRLHIFMMCHFIMSSCHLLFSKMLNFLYCIFNLRHALESATFAPDMPNRLIALFLLVALISSNCSRFFVYAGFEVNQKYIADNLCINKSKPWLHCNGHCYLMNKLRQTEEKEKKQEREEQKSRYQEALPTNPITIVFIEPTVKVEYPPSTIPGIMGRASSIFQPPRV</sequence>
<dbReference type="Proteomes" id="UP000268007">
    <property type="component" value="Unassembled WGS sequence"/>
</dbReference>
<organism evidence="2 3">
    <name type="scientific">Mucilaginibacter gracilis</name>
    <dbReference type="NCBI Taxonomy" id="423350"/>
    <lineage>
        <taxon>Bacteria</taxon>
        <taxon>Pseudomonadati</taxon>
        <taxon>Bacteroidota</taxon>
        <taxon>Sphingobacteriia</taxon>
        <taxon>Sphingobacteriales</taxon>
        <taxon>Sphingobacteriaceae</taxon>
        <taxon>Mucilaginibacter</taxon>
    </lineage>
</organism>
<name>A0A495J5C4_9SPHI</name>
<proteinExistence type="predicted"/>
<reference evidence="2 3" key="1">
    <citation type="submission" date="2018-10" db="EMBL/GenBank/DDBJ databases">
        <title>Genomic Encyclopedia of Archaeal and Bacterial Type Strains, Phase II (KMG-II): from individual species to whole genera.</title>
        <authorList>
            <person name="Goeker M."/>
        </authorList>
    </citation>
    <scope>NUCLEOTIDE SEQUENCE [LARGE SCALE GENOMIC DNA]</scope>
    <source>
        <strain evidence="2 3">DSM 18602</strain>
    </source>
</reference>
<accession>A0A495J5C4</accession>
<keyword evidence="3" id="KW-1185">Reference proteome</keyword>
<dbReference type="AlphaFoldDB" id="A0A495J5C4"/>
<keyword evidence="1" id="KW-0812">Transmembrane</keyword>
<dbReference type="EMBL" id="RBKU01000001">
    <property type="protein sequence ID" value="RKR84165.1"/>
    <property type="molecule type" value="Genomic_DNA"/>
</dbReference>
<keyword evidence="1" id="KW-1133">Transmembrane helix</keyword>
<dbReference type="PROSITE" id="PS51257">
    <property type="entry name" value="PROKAR_LIPOPROTEIN"/>
    <property type="match status" value="1"/>
</dbReference>
<keyword evidence="1" id="KW-0472">Membrane</keyword>